<dbReference type="AlphaFoldDB" id="A0A255HA27"/>
<comment type="caution">
    <text evidence="4">The sequence shown here is derived from an EMBL/GenBank/DDBJ whole genome shotgun (WGS) entry which is preliminary data.</text>
</comment>
<dbReference type="GO" id="GO:0016758">
    <property type="term" value="F:hexosyltransferase activity"/>
    <property type="evidence" value="ECO:0007669"/>
    <property type="project" value="TreeGrafter"/>
</dbReference>
<dbReference type="InterPro" id="IPR050194">
    <property type="entry name" value="Glycosyltransferase_grp1"/>
</dbReference>
<dbReference type="InterPro" id="IPR028098">
    <property type="entry name" value="Glyco_trans_4-like_N"/>
</dbReference>
<dbReference type="GO" id="GO:1901137">
    <property type="term" value="P:carbohydrate derivative biosynthetic process"/>
    <property type="evidence" value="ECO:0007669"/>
    <property type="project" value="UniProtKB-ARBA"/>
</dbReference>
<dbReference type="Pfam" id="PF13439">
    <property type="entry name" value="Glyco_transf_4"/>
    <property type="match status" value="1"/>
</dbReference>
<dbReference type="OrthoDB" id="9808602at2"/>
<evidence type="ECO:0000256" key="1">
    <source>
        <dbReference type="ARBA" id="ARBA00022676"/>
    </source>
</evidence>
<name>A0A255HA27_9ACTN</name>
<evidence type="ECO:0000256" key="2">
    <source>
        <dbReference type="ARBA" id="ARBA00022679"/>
    </source>
</evidence>
<evidence type="ECO:0000259" key="3">
    <source>
        <dbReference type="Pfam" id="PF13439"/>
    </source>
</evidence>
<keyword evidence="1 4" id="KW-0328">Glycosyltransferase</keyword>
<evidence type="ECO:0000313" key="4">
    <source>
        <dbReference type="EMBL" id="OYO24620.1"/>
    </source>
</evidence>
<dbReference type="EMBL" id="NMVQ01000002">
    <property type="protein sequence ID" value="OYO24620.1"/>
    <property type="molecule type" value="Genomic_DNA"/>
</dbReference>
<feature type="domain" description="Glycosyltransferase subfamily 4-like N-terminal" evidence="3">
    <location>
        <begin position="20"/>
        <end position="173"/>
    </location>
</feature>
<dbReference type="Pfam" id="PF13692">
    <property type="entry name" value="Glyco_trans_1_4"/>
    <property type="match status" value="1"/>
</dbReference>
<dbReference type="SUPFAM" id="SSF53756">
    <property type="entry name" value="UDP-Glycosyltransferase/glycogen phosphorylase"/>
    <property type="match status" value="1"/>
</dbReference>
<proteinExistence type="predicted"/>
<dbReference type="Gene3D" id="3.40.50.2000">
    <property type="entry name" value="Glycogen Phosphorylase B"/>
    <property type="match status" value="2"/>
</dbReference>
<organism evidence="4 5">
    <name type="scientific">Enemella dayhoffiae</name>
    <dbReference type="NCBI Taxonomy" id="2016507"/>
    <lineage>
        <taxon>Bacteria</taxon>
        <taxon>Bacillati</taxon>
        <taxon>Actinomycetota</taxon>
        <taxon>Actinomycetes</taxon>
        <taxon>Propionibacteriales</taxon>
        <taxon>Propionibacteriaceae</taxon>
        <taxon>Enemella</taxon>
    </lineage>
</organism>
<dbReference type="PANTHER" id="PTHR45947">
    <property type="entry name" value="SULFOQUINOVOSYL TRANSFERASE SQD2"/>
    <property type="match status" value="1"/>
</dbReference>
<keyword evidence="2 4" id="KW-0808">Transferase</keyword>
<keyword evidence="5" id="KW-1185">Reference proteome</keyword>
<dbReference type="RefSeq" id="WP_094362611.1">
    <property type="nucleotide sequence ID" value="NZ_NMVQ01000002.1"/>
</dbReference>
<sequence length="367" mass="38563">MTPATRTTLVVTNDHPPRLGGIESFVETVCALLDHQVVVLTAAHPQAAAYDQKAAHPIHRLPGPLLPTPSVARRASELLRHHGATRVVFGAAAPLGLLAPHLRRAGAVRQLALSHGHETWWATLPGSRQLLRRIGERVDVISTISEFTATRIAPALSADARKRMVRLPPPVDAGFTAPGTRDSPGPPVVLAAARLVPQKGLDTLIDAWRLLRSHHPDLPGRLRIVGDGPQRGALTRRAAGLDDVELAGPVLHHAMATEYAAAALFAAPVRTRLAGLNPEGLGLAMLEAAASGLPVLVGDSGGAPETVTSESGLVLPDDPEAWAAALAELLANPRRRVAMGAAGVAHVADHFSTAAARRTLLRALDLE</sequence>
<accession>A0A255HA27</accession>
<reference evidence="4 5" key="1">
    <citation type="submission" date="2017-07" db="EMBL/GenBank/DDBJ databases">
        <title>Draft whole genome sequences of clinical Proprionibacteriaceae strains.</title>
        <authorList>
            <person name="Bernier A.-M."/>
            <person name="Bernard K."/>
            <person name="Domingo M.-C."/>
        </authorList>
    </citation>
    <scope>NUCLEOTIDE SEQUENCE [LARGE SCALE GENOMIC DNA]</scope>
    <source>
        <strain evidence="4 5">NML 130396</strain>
    </source>
</reference>
<evidence type="ECO:0000313" key="5">
    <source>
        <dbReference type="Proteomes" id="UP000216311"/>
    </source>
</evidence>
<protein>
    <submittedName>
        <fullName evidence="4">Alpha-(1-2)-phosphatidylinositol mannosyltransferase</fullName>
    </submittedName>
</protein>
<dbReference type="CDD" id="cd03801">
    <property type="entry name" value="GT4_PimA-like"/>
    <property type="match status" value="1"/>
</dbReference>
<dbReference type="PANTHER" id="PTHR45947:SF3">
    <property type="entry name" value="SULFOQUINOVOSYL TRANSFERASE SQD2"/>
    <property type="match status" value="1"/>
</dbReference>
<dbReference type="Proteomes" id="UP000216311">
    <property type="component" value="Unassembled WGS sequence"/>
</dbReference>
<gene>
    <name evidence="4" type="ORF">CGZ93_02655</name>
</gene>